<keyword evidence="1" id="KW-0479">Metal-binding</keyword>
<evidence type="ECO:0000256" key="1">
    <source>
        <dbReference type="ARBA" id="ARBA00022723"/>
    </source>
</evidence>
<dbReference type="InterPro" id="IPR036236">
    <property type="entry name" value="Znf_C2H2_sf"/>
</dbReference>
<dbReference type="GO" id="GO:0008270">
    <property type="term" value="F:zinc ion binding"/>
    <property type="evidence" value="ECO:0007669"/>
    <property type="project" value="UniProtKB-KW"/>
</dbReference>
<reference evidence="6" key="2">
    <citation type="submission" date="2020-05" db="UniProtKB">
        <authorList>
            <consortium name="EnsemblMetazoa"/>
        </authorList>
    </citation>
    <scope>IDENTIFICATION</scope>
    <source>
        <strain evidence="6">IAEA</strain>
    </source>
</reference>
<evidence type="ECO:0000259" key="5">
    <source>
        <dbReference type="PROSITE" id="PS51800"/>
    </source>
</evidence>
<dbReference type="AlphaFoldDB" id="A0A1A9Z4I1"/>
<name>A0A1A9Z4I1_GLOPL</name>
<dbReference type="PANTHER" id="PTHR21402">
    <property type="entry name" value="GAMETOCYTE SPECIFIC FACTOR 1-RELATED"/>
    <property type="match status" value="1"/>
</dbReference>
<feature type="region of interest" description="Disordered" evidence="4">
    <location>
        <begin position="71"/>
        <end position="101"/>
    </location>
</feature>
<dbReference type="PANTHER" id="PTHR21402:SF5">
    <property type="entry name" value="GAMETOCYTE SPECIFIC FACTOR 1"/>
    <property type="match status" value="1"/>
</dbReference>
<organism evidence="6 7">
    <name type="scientific">Glossina pallidipes</name>
    <name type="common">Tsetse fly</name>
    <dbReference type="NCBI Taxonomy" id="7398"/>
    <lineage>
        <taxon>Eukaryota</taxon>
        <taxon>Metazoa</taxon>
        <taxon>Ecdysozoa</taxon>
        <taxon>Arthropoda</taxon>
        <taxon>Hexapoda</taxon>
        <taxon>Insecta</taxon>
        <taxon>Pterygota</taxon>
        <taxon>Neoptera</taxon>
        <taxon>Endopterygota</taxon>
        <taxon>Diptera</taxon>
        <taxon>Brachycera</taxon>
        <taxon>Muscomorpha</taxon>
        <taxon>Hippoboscoidea</taxon>
        <taxon>Glossinidae</taxon>
        <taxon>Glossina</taxon>
    </lineage>
</organism>
<dbReference type="EnsemblMetazoa" id="GPAI003665-RA">
    <property type="protein sequence ID" value="GPAI003665-PA"/>
    <property type="gene ID" value="GPAI003665"/>
</dbReference>
<keyword evidence="7" id="KW-1185">Reference proteome</keyword>
<dbReference type="Pfam" id="PF05253">
    <property type="entry name" value="zf-U11-48K"/>
    <property type="match status" value="2"/>
</dbReference>
<proteinExistence type="predicted"/>
<accession>A0A1A9Z4I1</accession>
<dbReference type="PROSITE" id="PS51800">
    <property type="entry name" value="ZF_CHHC_U11_48K"/>
    <property type="match status" value="1"/>
</dbReference>
<evidence type="ECO:0000256" key="3">
    <source>
        <dbReference type="ARBA" id="ARBA00022833"/>
    </source>
</evidence>
<reference evidence="7" key="1">
    <citation type="submission" date="2014-03" db="EMBL/GenBank/DDBJ databases">
        <authorList>
            <person name="Aksoy S."/>
            <person name="Warren W."/>
            <person name="Wilson R.K."/>
        </authorList>
    </citation>
    <scope>NUCLEOTIDE SEQUENCE [LARGE SCALE GENOMIC DNA]</scope>
    <source>
        <strain evidence="7">IAEA</strain>
    </source>
</reference>
<evidence type="ECO:0000256" key="4">
    <source>
        <dbReference type="SAM" id="MobiDB-lite"/>
    </source>
</evidence>
<evidence type="ECO:0000313" key="7">
    <source>
        <dbReference type="Proteomes" id="UP000092445"/>
    </source>
</evidence>
<dbReference type="InterPro" id="IPR022776">
    <property type="entry name" value="TRM13/UPF0224_CHHC_Znf_dom"/>
</dbReference>
<sequence length="158" mass="18483">MSNFLQCPYEKSHQILESRMQFHLIRCRRNHPNAPKGVCPFNVTHIFNDAELEFHLKVCPDRVKYDKYCNVDEAPTKPTTPPPKPKYESTENWDDEPPVPCYNPTEYARNAPVLRSVSGAKPSERRRFRQEEHVRLRQIPIVPNNCPGVLKQNYIIIV</sequence>
<evidence type="ECO:0000256" key="2">
    <source>
        <dbReference type="ARBA" id="ARBA00022771"/>
    </source>
</evidence>
<dbReference type="Proteomes" id="UP000092445">
    <property type="component" value="Unassembled WGS sequence"/>
</dbReference>
<keyword evidence="3" id="KW-0862">Zinc</keyword>
<keyword evidence="2" id="KW-0863">Zinc-finger</keyword>
<feature type="domain" description="CHHC U11-48K-type" evidence="5">
    <location>
        <begin position="4"/>
        <end position="31"/>
    </location>
</feature>
<dbReference type="VEuPathDB" id="VectorBase:GPAI003665"/>
<evidence type="ECO:0000313" key="6">
    <source>
        <dbReference type="EnsemblMetazoa" id="GPAI003665-PA"/>
    </source>
</evidence>
<dbReference type="SUPFAM" id="SSF57667">
    <property type="entry name" value="beta-beta-alpha zinc fingers"/>
    <property type="match status" value="1"/>
</dbReference>
<dbReference type="InterPro" id="IPR051591">
    <property type="entry name" value="UPF0224_FAM112_RNA_Proc"/>
</dbReference>
<protein>
    <recommendedName>
        <fullName evidence="5">CHHC U11-48K-type domain-containing protein</fullName>
    </recommendedName>
</protein>